<evidence type="ECO:0000256" key="1">
    <source>
        <dbReference type="ARBA" id="ARBA00004959"/>
    </source>
</evidence>
<comment type="caution">
    <text evidence="5">The sequence shown here is derived from an EMBL/GenBank/DDBJ whole genome shotgun (WGS) entry which is preliminary data.</text>
</comment>
<dbReference type="CDD" id="cd01400">
    <property type="entry name" value="6PGL"/>
    <property type="match status" value="2"/>
</dbReference>
<gene>
    <name evidence="5" type="primary">A06p042890.1_BraROA</name>
    <name evidence="5" type="ORF">IGI04_024313</name>
</gene>
<sequence>MEETPVHYLLRLHPDQEGDQKAVRAKLGKFGLQDEPTNHLDMQTIDALADALDGFKGGVVLVSHDSRLISRVCQDEEKSEIWVVKDGTVTFFQGTFEEYKEELKREIKAENHMASYSANTKREKKVFDTEDDVAKAMAEYTFNLSKKFCKKRGYFTIVLSGGDLVLWLKKLLVPEYADTEWSKWHVFWVDERVVPLDDKDSNYKQTLDSFLSEVPIPTSNIYAIDQNCAALGDAKGAAILYEECIKRLVNQNIIRTYKSSGFPQFDLQLLGMGPDGHMASLFPGHYQIKEKASLVTYITNSPKLPPKRITFTLPVINCASYNLMAVCGEAQADAVAKVFNDDFNLPSARLSADTQAIWYLDKAAASHFFVSMASSSSFLRSILFSSPTNFPSRSDSLSSFFPKNLTCSPPSTPSPLLSVSSIGSRSIRRVGDSRRKLSEARSMATTASQTGKEENKKRVEIFDTEENLAIDLAKYTADLSDKFCKERGAFTVVVSGGSLIKSLRKLVEVDSIDWSRWHFFWVDERVVPKHHEDSNYKLAYDNFLSKVPIPPGNVYAINDSLSAEAAADDYETCLKHLVKTNVLRVSDSTGFPKFDLMLLGMGPDGHVASLFPGHGLCNESKKWVASITDSPKPPSERITFTFPVINSSAHVALVVCGSGKAEPVQMALNKTGSVPAGSVSAEEELVWFLDKPASSKL</sequence>
<dbReference type="EMBL" id="JADBGQ010000006">
    <property type="protein sequence ID" value="KAG5394350.1"/>
    <property type="molecule type" value="Genomic_DNA"/>
</dbReference>
<evidence type="ECO:0000313" key="5">
    <source>
        <dbReference type="EMBL" id="KAG5394350.1"/>
    </source>
</evidence>
<dbReference type="Pfam" id="PF01182">
    <property type="entry name" value="Glucosamine_iso"/>
    <property type="match status" value="2"/>
</dbReference>
<protein>
    <recommendedName>
        <fullName evidence="4">Glucosamine/galactosamine-6-phosphate isomerase domain-containing protein</fullName>
    </recommendedName>
</protein>
<feature type="domain" description="Glucosamine/galactosamine-6-phosphate isomerase" evidence="4">
    <location>
        <begin position="464"/>
        <end position="687"/>
    </location>
</feature>
<dbReference type="Gene3D" id="3.40.50.300">
    <property type="entry name" value="P-loop containing nucleotide triphosphate hydrolases"/>
    <property type="match status" value="1"/>
</dbReference>
<evidence type="ECO:0000259" key="4">
    <source>
        <dbReference type="Pfam" id="PF01182"/>
    </source>
</evidence>
<evidence type="ECO:0000256" key="3">
    <source>
        <dbReference type="SAM" id="MobiDB-lite"/>
    </source>
</evidence>
<dbReference type="InterPro" id="IPR005900">
    <property type="entry name" value="6-phosphogluconolactonase_DevB"/>
</dbReference>
<dbReference type="Gene3D" id="3.40.50.1360">
    <property type="match status" value="2"/>
</dbReference>
<dbReference type="Proteomes" id="UP000823674">
    <property type="component" value="Chromosome A06"/>
</dbReference>
<comment type="similarity">
    <text evidence="2">Belongs to the glucosamine/galactosamine-6-phosphate isomerase family. 6-phosphogluconolactonase subfamily.</text>
</comment>
<dbReference type="PANTHER" id="PTHR11054:SF22">
    <property type="entry name" value="6-PHOSPHOGLUCONOLACTONASE 3, CHLOROPLASTIC"/>
    <property type="match status" value="1"/>
</dbReference>
<keyword evidence="6" id="KW-1185">Reference proteome</keyword>
<dbReference type="NCBIfam" id="TIGR01198">
    <property type="entry name" value="pgl"/>
    <property type="match status" value="2"/>
</dbReference>
<dbReference type="InterPro" id="IPR037171">
    <property type="entry name" value="NagB/RpiA_transferase-like"/>
</dbReference>
<reference evidence="5 6" key="1">
    <citation type="submission" date="2021-03" db="EMBL/GenBank/DDBJ databases">
        <authorList>
            <person name="King G.J."/>
            <person name="Bancroft I."/>
            <person name="Baten A."/>
            <person name="Bloomfield J."/>
            <person name="Borpatragohain P."/>
            <person name="He Z."/>
            <person name="Irish N."/>
            <person name="Irwin J."/>
            <person name="Liu K."/>
            <person name="Mauleon R.P."/>
            <person name="Moore J."/>
            <person name="Morris R."/>
            <person name="Ostergaard L."/>
            <person name="Wang B."/>
            <person name="Wells R."/>
        </authorList>
    </citation>
    <scope>NUCLEOTIDE SEQUENCE [LARGE SCALE GENOMIC DNA]</scope>
    <source>
        <strain evidence="5">R-o-18</strain>
        <tissue evidence="5">Leaf</tissue>
    </source>
</reference>
<accession>A0ABQ7M6C3</accession>
<proteinExistence type="inferred from homology"/>
<feature type="compositionally biased region" description="Basic and acidic residues" evidence="3">
    <location>
        <begin position="430"/>
        <end position="439"/>
    </location>
</feature>
<comment type="pathway">
    <text evidence="1">Carbohydrate degradation; pentose phosphate pathway.</text>
</comment>
<dbReference type="InterPro" id="IPR006148">
    <property type="entry name" value="Glc/Gal-6P_isomerase"/>
</dbReference>
<feature type="region of interest" description="Disordered" evidence="3">
    <location>
        <begin position="430"/>
        <end position="455"/>
    </location>
</feature>
<dbReference type="InterPro" id="IPR039104">
    <property type="entry name" value="6PGL"/>
</dbReference>
<evidence type="ECO:0000256" key="2">
    <source>
        <dbReference type="ARBA" id="ARBA00010662"/>
    </source>
</evidence>
<dbReference type="SUPFAM" id="SSF52540">
    <property type="entry name" value="P-loop containing nucleoside triphosphate hydrolases"/>
    <property type="match status" value="1"/>
</dbReference>
<dbReference type="SUPFAM" id="SSF100950">
    <property type="entry name" value="NagB/RpiA/CoA transferase-like"/>
    <property type="match status" value="2"/>
</dbReference>
<dbReference type="InterPro" id="IPR027417">
    <property type="entry name" value="P-loop_NTPase"/>
</dbReference>
<dbReference type="PANTHER" id="PTHR11054">
    <property type="entry name" value="6-PHOSPHOGLUCONOLACTONASE"/>
    <property type="match status" value="1"/>
</dbReference>
<evidence type="ECO:0000313" key="6">
    <source>
        <dbReference type="Proteomes" id="UP000823674"/>
    </source>
</evidence>
<organism evidence="5 6">
    <name type="scientific">Brassica rapa subsp. trilocularis</name>
    <dbReference type="NCBI Taxonomy" id="1813537"/>
    <lineage>
        <taxon>Eukaryota</taxon>
        <taxon>Viridiplantae</taxon>
        <taxon>Streptophyta</taxon>
        <taxon>Embryophyta</taxon>
        <taxon>Tracheophyta</taxon>
        <taxon>Spermatophyta</taxon>
        <taxon>Magnoliopsida</taxon>
        <taxon>eudicotyledons</taxon>
        <taxon>Gunneridae</taxon>
        <taxon>Pentapetalae</taxon>
        <taxon>rosids</taxon>
        <taxon>malvids</taxon>
        <taxon>Brassicales</taxon>
        <taxon>Brassicaceae</taxon>
        <taxon>Brassiceae</taxon>
        <taxon>Brassica</taxon>
    </lineage>
</organism>
<name>A0ABQ7M6C3_BRACM</name>
<feature type="domain" description="Glucosamine/galactosamine-6-phosphate isomerase" evidence="4">
    <location>
        <begin position="129"/>
        <end position="358"/>
    </location>
</feature>